<keyword evidence="7" id="KW-0812">Transmembrane</keyword>
<dbReference type="InterPro" id="IPR000064">
    <property type="entry name" value="NLP_P60_dom"/>
</dbReference>
<feature type="transmembrane region" description="Helical" evidence="7">
    <location>
        <begin position="61"/>
        <end position="82"/>
    </location>
</feature>
<evidence type="ECO:0000256" key="3">
    <source>
        <dbReference type="ARBA" id="ARBA00022670"/>
    </source>
</evidence>
<dbReference type="Proteomes" id="UP000189299">
    <property type="component" value="Unassembled WGS sequence"/>
</dbReference>
<reference evidence="9 10" key="1">
    <citation type="submission" date="2016-12" db="EMBL/GenBank/DDBJ databases">
        <authorList>
            <person name="Song W.-J."/>
            <person name="Kurnit D.M."/>
        </authorList>
    </citation>
    <scope>NUCLEOTIDE SEQUENCE [LARGE SCALE GENOMIC DNA]</scope>
    <source>
        <strain evidence="9 10">CGB1038-1_S1</strain>
    </source>
</reference>
<dbReference type="GO" id="GO:0008234">
    <property type="term" value="F:cysteine-type peptidase activity"/>
    <property type="evidence" value="ECO:0007669"/>
    <property type="project" value="UniProtKB-KW"/>
</dbReference>
<dbReference type="InterPro" id="IPR038765">
    <property type="entry name" value="Papain-like_cys_pep_sf"/>
</dbReference>
<evidence type="ECO:0000256" key="1">
    <source>
        <dbReference type="ARBA" id="ARBA00007074"/>
    </source>
</evidence>
<dbReference type="GO" id="GO:0006508">
    <property type="term" value="P:proteolysis"/>
    <property type="evidence" value="ECO:0007669"/>
    <property type="project" value="UniProtKB-KW"/>
</dbReference>
<dbReference type="EMBL" id="MSTR01000007">
    <property type="protein sequence ID" value="ONN43151.1"/>
    <property type="molecule type" value="Genomic_DNA"/>
</dbReference>
<dbReference type="InterPro" id="IPR002901">
    <property type="entry name" value="MGlyc_endo_b_GlcNAc-like_dom"/>
</dbReference>
<dbReference type="SUPFAM" id="SSF51261">
    <property type="entry name" value="Duplicated hybrid motif"/>
    <property type="match status" value="1"/>
</dbReference>
<keyword evidence="7" id="KW-1133">Transmembrane helix</keyword>
<keyword evidence="3" id="KW-0645">Protease</keyword>
<keyword evidence="7" id="KW-0472">Membrane</keyword>
<evidence type="ECO:0000256" key="4">
    <source>
        <dbReference type="ARBA" id="ARBA00022801"/>
    </source>
</evidence>
<dbReference type="SUPFAM" id="SSF54001">
    <property type="entry name" value="Cysteine proteinases"/>
    <property type="match status" value="1"/>
</dbReference>
<dbReference type="Pfam" id="PF01832">
    <property type="entry name" value="Glucosaminidase"/>
    <property type="match status" value="1"/>
</dbReference>
<evidence type="ECO:0000313" key="9">
    <source>
        <dbReference type="EMBL" id="ONN43151.1"/>
    </source>
</evidence>
<comment type="caution">
    <text evidence="9">The sequence shown here is derived from an EMBL/GenBank/DDBJ whole genome shotgun (WGS) entry which is preliminary data.</text>
</comment>
<feature type="domain" description="NlpC/P60" evidence="8">
    <location>
        <begin position="492"/>
        <end position="637"/>
    </location>
</feature>
<organism evidence="9 10">
    <name type="scientific">Enterococcus mundtii</name>
    <dbReference type="NCBI Taxonomy" id="53346"/>
    <lineage>
        <taxon>Bacteria</taxon>
        <taxon>Bacillati</taxon>
        <taxon>Bacillota</taxon>
        <taxon>Bacilli</taxon>
        <taxon>Lactobacillales</taxon>
        <taxon>Enterococcaceae</taxon>
        <taxon>Enterococcus</taxon>
    </lineage>
</organism>
<gene>
    <name evidence="9" type="ORF">BTN92_08805</name>
</gene>
<accession>A0A1V2UIE3</accession>
<feature type="region of interest" description="Disordered" evidence="6">
    <location>
        <begin position="1"/>
        <end position="23"/>
    </location>
</feature>
<dbReference type="Pfam" id="PF05382">
    <property type="entry name" value="Amidase_5"/>
    <property type="match status" value="1"/>
</dbReference>
<dbReference type="AlphaFoldDB" id="A0A1V2UIE3"/>
<keyword evidence="5" id="KW-0788">Thiol protease</keyword>
<dbReference type="STRING" id="53346.A5802_002094"/>
<name>A0A1V2UIE3_ENTMU</name>
<dbReference type="InterPro" id="IPR008044">
    <property type="entry name" value="Phage_lysin"/>
</dbReference>
<dbReference type="InterPro" id="IPR011055">
    <property type="entry name" value="Dup_hybrid_motif"/>
</dbReference>
<dbReference type="RefSeq" id="WP_077151626.1">
    <property type="nucleotide sequence ID" value="NZ_CABMMO010000007.1"/>
</dbReference>
<dbReference type="Gene3D" id="3.90.1720.10">
    <property type="entry name" value="endopeptidase domain like (from Nostoc punctiforme)"/>
    <property type="match status" value="1"/>
</dbReference>
<feature type="compositionally biased region" description="Basic and acidic residues" evidence="6">
    <location>
        <begin position="1"/>
        <end position="13"/>
    </location>
</feature>
<evidence type="ECO:0000256" key="2">
    <source>
        <dbReference type="ARBA" id="ARBA00010266"/>
    </source>
</evidence>
<dbReference type="Gene3D" id="2.70.70.10">
    <property type="entry name" value="Glucose Permease (Domain IIA)"/>
    <property type="match status" value="1"/>
</dbReference>
<sequence>MKKNDVGIEETVKSRNKRRSNRHFLRRKTKDPRRVMLAYQTKIVDFSLLGNKTSISSKVSLYLLVGVSILIFFLFFSMIGFVSSATIKINELELTKVWKYLTELDVELTLELNSTKSLILVNERVVAANEVVIRSDIEEVLIYLDMAYGEDQLGNPDVLKETIQGLHEQMWQVDSNEGQIKLTSRSLSQVITWTPEWKERRQLLAEIGLYASLTELSNPLKETDSLRIKQRFGYYVTNQEKSLLEGLLIQTEPKESIVAVIAGEITRDRENVTITMNDQTITYHDVDLTATEGQMVSVGTEIGRVKQEELHLSYQKKGEIVNPAFYLPNVVDNNETQLDPIETDVTFNGQKFREVILLHCHAFSDHAETIIQEAKKNNISPIVLAAIMIHETAWGTSEGIREKNNPGGLMRENELLSYSTLEEGIAATARTLNQLIVNQRLLTVEQLGSVYCPVGASNDPLGLNQYWVPTIKELFVQLGGSKEMSLLWQSNHTVGQEVLTQARTLYRQNVQYSQGFERGTFPYHDCSSFVLWAMRSVGLPVPLGSTETLYSLEGTFLMPISREDVRAGDLFVWGKKGHSLGSYGHTGLFLDDGGKTILHCTPATARGYGQEGDIIITQFEGYAGDFQLAPVYFYRLLGEKK</sequence>
<evidence type="ECO:0000256" key="5">
    <source>
        <dbReference type="ARBA" id="ARBA00022807"/>
    </source>
</evidence>
<evidence type="ECO:0000313" key="10">
    <source>
        <dbReference type="Proteomes" id="UP000189299"/>
    </source>
</evidence>
<feature type="compositionally biased region" description="Basic residues" evidence="6">
    <location>
        <begin position="14"/>
        <end position="23"/>
    </location>
</feature>
<dbReference type="Gene3D" id="1.10.530.10">
    <property type="match status" value="1"/>
</dbReference>
<dbReference type="GO" id="GO:0004040">
    <property type="term" value="F:amidase activity"/>
    <property type="evidence" value="ECO:0007669"/>
    <property type="project" value="InterPro"/>
</dbReference>
<evidence type="ECO:0000259" key="8">
    <source>
        <dbReference type="PROSITE" id="PS51935"/>
    </source>
</evidence>
<dbReference type="PROSITE" id="PS51935">
    <property type="entry name" value="NLPC_P60"/>
    <property type="match status" value="1"/>
</dbReference>
<protein>
    <submittedName>
        <fullName evidence="9">TrsG protein</fullName>
    </submittedName>
</protein>
<keyword evidence="4" id="KW-0378">Hydrolase</keyword>
<comment type="similarity">
    <text evidence="1">Belongs to the peptidase C40 family.</text>
</comment>
<evidence type="ECO:0000256" key="7">
    <source>
        <dbReference type="SAM" id="Phobius"/>
    </source>
</evidence>
<proteinExistence type="inferred from homology"/>
<evidence type="ECO:0000256" key="6">
    <source>
        <dbReference type="SAM" id="MobiDB-lite"/>
    </source>
</evidence>
<dbReference type="OrthoDB" id="2139777at2"/>
<comment type="similarity">
    <text evidence="2">Belongs to the glycosyl hydrolase 73 family.</text>
</comment>